<proteinExistence type="predicted"/>
<name>A0A1V4K1S1_PATFA</name>
<dbReference type="AlphaFoldDB" id="A0A1V4K1S1"/>
<evidence type="ECO:0000313" key="2">
    <source>
        <dbReference type="EMBL" id="OPJ78399.1"/>
    </source>
</evidence>
<dbReference type="EMBL" id="LSYS01005191">
    <property type="protein sequence ID" value="OPJ78399.1"/>
    <property type="molecule type" value="Genomic_DNA"/>
</dbReference>
<comment type="caution">
    <text evidence="2">The sequence shown here is derived from an EMBL/GenBank/DDBJ whole genome shotgun (WGS) entry which is preliminary data.</text>
</comment>
<feature type="region of interest" description="Disordered" evidence="1">
    <location>
        <begin position="1"/>
        <end position="26"/>
    </location>
</feature>
<gene>
    <name evidence="2" type="ORF">AV530_015332</name>
</gene>
<reference evidence="2 3" key="1">
    <citation type="submission" date="2016-02" db="EMBL/GenBank/DDBJ databases">
        <title>Band-tailed pigeon sequencing and assembly.</title>
        <authorList>
            <person name="Soares A.E."/>
            <person name="Novak B.J."/>
            <person name="Rice E.S."/>
            <person name="O'Connell B."/>
            <person name="Chang D."/>
            <person name="Weber S."/>
            <person name="Shapiro B."/>
        </authorList>
    </citation>
    <scope>NUCLEOTIDE SEQUENCE [LARGE SCALE GENOMIC DNA]</scope>
    <source>
        <strain evidence="2">BTP2013</strain>
        <tissue evidence="2">Blood</tissue>
    </source>
</reference>
<keyword evidence="3" id="KW-1185">Reference proteome</keyword>
<protein>
    <submittedName>
        <fullName evidence="2">Uncharacterized protein</fullName>
    </submittedName>
</protein>
<feature type="compositionally biased region" description="Basic and acidic residues" evidence="1">
    <location>
        <begin position="8"/>
        <end position="17"/>
    </location>
</feature>
<accession>A0A1V4K1S1</accession>
<evidence type="ECO:0000256" key="1">
    <source>
        <dbReference type="SAM" id="MobiDB-lite"/>
    </source>
</evidence>
<organism evidence="2 3">
    <name type="scientific">Patagioenas fasciata monilis</name>
    <dbReference type="NCBI Taxonomy" id="372326"/>
    <lineage>
        <taxon>Eukaryota</taxon>
        <taxon>Metazoa</taxon>
        <taxon>Chordata</taxon>
        <taxon>Craniata</taxon>
        <taxon>Vertebrata</taxon>
        <taxon>Euteleostomi</taxon>
        <taxon>Archelosauria</taxon>
        <taxon>Archosauria</taxon>
        <taxon>Dinosauria</taxon>
        <taxon>Saurischia</taxon>
        <taxon>Theropoda</taxon>
        <taxon>Coelurosauria</taxon>
        <taxon>Aves</taxon>
        <taxon>Neognathae</taxon>
        <taxon>Neoaves</taxon>
        <taxon>Columbimorphae</taxon>
        <taxon>Columbiformes</taxon>
        <taxon>Columbidae</taxon>
        <taxon>Patagioenas</taxon>
    </lineage>
</organism>
<dbReference type="Proteomes" id="UP000190648">
    <property type="component" value="Unassembled WGS sequence"/>
</dbReference>
<evidence type="ECO:0000313" key="3">
    <source>
        <dbReference type="Proteomes" id="UP000190648"/>
    </source>
</evidence>
<sequence length="89" mass="9984">MSRLSPRSRGEDVERPPRQQLFGSLRTCGRWPGAVQGAARSPISSLGEAVRSRWRWSPVSAAEPWPERGEGLRRFHCEKGPESEGFILP</sequence>